<dbReference type="Proteomes" id="UP001497480">
    <property type="component" value="Unassembled WGS sequence"/>
</dbReference>
<reference evidence="1 2" key="1">
    <citation type="submission" date="2024-03" db="EMBL/GenBank/DDBJ databases">
        <authorList>
            <person name="Martinez-Hernandez J."/>
        </authorList>
    </citation>
    <scope>NUCLEOTIDE SEQUENCE [LARGE SCALE GENOMIC DNA]</scope>
</reference>
<dbReference type="EMBL" id="CAXHTB010000003">
    <property type="protein sequence ID" value="CAL0303024.1"/>
    <property type="molecule type" value="Genomic_DNA"/>
</dbReference>
<comment type="caution">
    <text evidence="1">The sequence shown here is derived from an EMBL/GenBank/DDBJ whole genome shotgun (WGS) entry which is preliminary data.</text>
</comment>
<gene>
    <name evidence="1" type="ORF">LLUT_LOCUS4084</name>
</gene>
<name>A0AAV1W0U3_LUPLU</name>
<evidence type="ECO:0000313" key="2">
    <source>
        <dbReference type="Proteomes" id="UP001497480"/>
    </source>
</evidence>
<organism evidence="1 2">
    <name type="scientific">Lupinus luteus</name>
    <name type="common">European yellow lupine</name>
    <dbReference type="NCBI Taxonomy" id="3873"/>
    <lineage>
        <taxon>Eukaryota</taxon>
        <taxon>Viridiplantae</taxon>
        <taxon>Streptophyta</taxon>
        <taxon>Embryophyta</taxon>
        <taxon>Tracheophyta</taxon>
        <taxon>Spermatophyta</taxon>
        <taxon>Magnoliopsida</taxon>
        <taxon>eudicotyledons</taxon>
        <taxon>Gunneridae</taxon>
        <taxon>Pentapetalae</taxon>
        <taxon>rosids</taxon>
        <taxon>fabids</taxon>
        <taxon>Fabales</taxon>
        <taxon>Fabaceae</taxon>
        <taxon>Papilionoideae</taxon>
        <taxon>50 kb inversion clade</taxon>
        <taxon>genistoids sensu lato</taxon>
        <taxon>core genistoids</taxon>
        <taxon>Genisteae</taxon>
        <taxon>Lupinus</taxon>
    </lineage>
</organism>
<accession>A0AAV1W0U3</accession>
<proteinExistence type="predicted"/>
<sequence>MMSTLIRNYKFLTYTFNLWAEMGGEVELSAGQEDVFNRSLVLDSAGSENGSENDHVSNKSLAWISDIADRDALPELLEVDGEGKMVERGNGFGVIGNQFPMHIFSKLASRGINADGGDQEVREGFLADFNALIGTVSNLPSDFAVEEIQNEGNNHAIQCDGSLKVLMLNGQINQVEEIAVPPVHECVSRELNKDGNVEVFVDPPTHVCAPREDFI</sequence>
<protein>
    <submittedName>
        <fullName evidence="1">Uncharacterized protein</fullName>
    </submittedName>
</protein>
<evidence type="ECO:0000313" key="1">
    <source>
        <dbReference type="EMBL" id="CAL0303024.1"/>
    </source>
</evidence>
<keyword evidence="2" id="KW-1185">Reference proteome</keyword>
<dbReference type="AlphaFoldDB" id="A0AAV1W0U3"/>